<keyword evidence="3 7" id="KW-0808">Transferase</keyword>
<dbReference type="GO" id="GO:0005737">
    <property type="term" value="C:cytoplasm"/>
    <property type="evidence" value="ECO:0007669"/>
    <property type="project" value="InterPro"/>
</dbReference>
<gene>
    <name evidence="7" type="primary">GSTZ1</name>
</gene>
<dbReference type="NCBIfam" id="TIGR01262">
    <property type="entry name" value="maiA"/>
    <property type="match status" value="1"/>
</dbReference>
<reference evidence="7" key="1">
    <citation type="submission" date="2022-04" db="EMBL/GenBank/DDBJ databases">
        <title>Functional significance of asymmetrical retention of parental alleles in a hybrid pine species complex.</title>
        <authorList>
            <person name="Qu C."/>
        </authorList>
    </citation>
    <scope>NUCLEOTIDE SEQUENCE</scope>
</reference>
<evidence type="ECO:0000256" key="3">
    <source>
        <dbReference type="ARBA" id="ARBA00022679"/>
    </source>
</evidence>
<dbReference type="EMBL" id="ON304351">
    <property type="protein sequence ID" value="WAA68385.1"/>
    <property type="molecule type" value="mRNA"/>
</dbReference>
<dbReference type="EC" id="2.5.1.18" evidence="2"/>
<evidence type="ECO:0000256" key="1">
    <source>
        <dbReference type="ARBA" id="ARBA00010007"/>
    </source>
</evidence>
<dbReference type="FunFam" id="1.20.1050.10:FF:000017">
    <property type="entry name" value="Maleylacetoacetate isomerase"/>
    <property type="match status" value="1"/>
</dbReference>
<accession>A0A9E8M5R7</accession>
<proteinExistence type="evidence at transcript level"/>
<dbReference type="Gene3D" id="3.40.30.10">
    <property type="entry name" value="Glutaredoxin"/>
    <property type="match status" value="1"/>
</dbReference>
<protein>
    <recommendedName>
        <fullName evidence="2">glutathione transferase</fullName>
        <ecNumber evidence="2">2.5.1.18</ecNumber>
    </recommendedName>
</protein>
<dbReference type="PANTHER" id="PTHR42673">
    <property type="entry name" value="MALEYLACETOACETATE ISOMERASE"/>
    <property type="match status" value="1"/>
</dbReference>
<dbReference type="SFLD" id="SFLDS00019">
    <property type="entry name" value="Glutathione_Transferase_(cytos"/>
    <property type="match status" value="1"/>
</dbReference>
<dbReference type="InterPro" id="IPR004046">
    <property type="entry name" value="GST_C"/>
</dbReference>
<evidence type="ECO:0000256" key="2">
    <source>
        <dbReference type="ARBA" id="ARBA00012452"/>
    </source>
</evidence>
<dbReference type="GO" id="GO:0006559">
    <property type="term" value="P:L-phenylalanine catabolic process"/>
    <property type="evidence" value="ECO:0007669"/>
    <property type="project" value="TreeGrafter"/>
</dbReference>
<dbReference type="SFLD" id="SFLDG00358">
    <property type="entry name" value="Main_(cytGST)"/>
    <property type="match status" value="1"/>
</dbReference>
<feature type="domain" description="GST C-terminal" evidence="6">
    <location>
        <begin position="102"/>
        <end position="226"/>
    </location>
</feature>
<dbReference type="SUPFAM" id="SSF52833">
    <property type="entry name" value="Thioredoxin-like"/>
    <property type="match status" value="1"/>
</dbReference>
<dbReference type="InterPro" id="IPR010987">
    <property type="entry name" value="Glutathione-S-Trfase_C-like"/>
</dbReference>
<dbReference type="GO" id="GO:0016034">
    <property type="term" value="F:maleylacetoacetate isomerase activity"/>
    <property type="evidence" value="ECO:0007669"/>
    <property type="project" value="TreeGrafter"/>
</dbReference>
<evidence type="ECO:0000313" key="7">
    <source>
        <dbReference type="EMBL" id="WAA68385.1"/>
    </source>
</evidence>
<feature type="domain" description="GST N-terminal" evidence="5">
    <location>
        <begin position="16"/>
        <end position="97"/>
    </location>
</feature>
<evidence type="ECO:0000256" key="4">
    <source>
        <dbReference type="ARBA" id="ARBA00047960"/>
    </source>
</evidence>
<dbReference type="SUPFAM" id="SSF47616">
    <property type="entry name" value="GST C-terminal domain-like"/>
    <property type="match status" value="1"/>
</dbReference>
<dbReference type="Pfam" id="PF14497">
    <property type="entry name" value="GST_C_3"/>
    <property type="match status" value="1"/>
</dbReference>
<evidence type="ECO:0000259" key="6">
    <source>
        <dbReference type="PROSITE" id="PS50405"/>
    </source>
</evidence>
<dbReference type="CDD" id="cd03042">
    <property type="entry name" value="GST_N_Zeta"/>
    <property type="match status" value="1"/>
</dbReference>
<organism evidence="7">
    <name type="scientific">Pinus densata</name>
    <dbReference type="NCBI Taxonomy" id="190402"/>
    <lineage>
        <taxon>Eukaryota</taxon>
        <taxon>Viridiplantae</taxon>
        <taxon>Streptophyta</taxon>
        <taxon>Embryophyta</taxon>
        <taxon>Tracheophyta</taxon>
        <taxon>Spermatophyta</taxon>
        <taxon>Pinopsida</taxon>
        <taxon>Pinidae</taxon>
        <taxon>Conifers I</taxon>
        <taxon>Pinales</taxon>
        <taxon>Pinaceae</taxon>
        <taxon>Pinus</taxon>
        <taxon>Pinus subgen. Pinus</taxon>
    </lineage>
</organism>
<dbReference type="AlphaFoldDB" id="A0A9E8M5R7"/>
<comment type="similarity">
    <text evidence="1">Belongs to the GST superfamily. Zeta family.</text>
</comment>
<dbReference type="Gene3D" id="1.20.1050.10">
    <property type="match status" value="1"/>
</dbReference>
<dbReference type="PANTHER" id="PTHR42673:SF4">
    <property type="entry name" value="MALEYLACETOACETATE ISOMERASE"/>
    <property type="match status" value="1"/>
</dbReference>
<dbReference type="PROSITE" id="PS50405">
    <property type="entry name" value="GST_CTER"/>
    <property type="match status" value="1"/>
</dbReference>
<dbReference type="InterPro" id="IPR034330">
    <property type="entry name" value="GST_Zeta_C"/>
</dbReference>
<dbReference type="FunFam" id="3.40.30.10:FF:000100">
    <property type="entry name" value="Glutathione S-transferase Z1"/>
    <property type="match status" value="1"/>
</dbReference>
<dbReference type="InterPro" id="IPR036249">
    <property type="entry name" value="Thioredoxin-like_sf"/>
</dbReference>
<dbReference type="GO" id="GO:0006749">
    <property type="term" value="P:glutathione metabolic process"/>
    <property type="evidence" value="ECO:0007669"/>
    <property type="project" value="TreeGrafter"/>
</dbReference>
<dbReference type="InterPro" id="IPR004045">
    <property type="entry name" value="Glutathione_S-Trfase_N"/>
</dbReference>
<dbReference type="GO" id="GO:0009407">
    <property type="term" value="P:toxin catabolic process"/>
    <property type="evidence" value="ECO:0007669"/>
    <property type="project" value="UniProtKB-ARBA"/>
</dbReference>
<dbReference type="InterPro" id="IPR040079">
    <property type="entry name" value="Glutathione_S-Trfase"/>
</dbReference>
<comment type="catalytic activity">
    <reaction evidence="4">
        <text>RX + glutathione = an S-substituted glutathione + a halide anion + H(+)</text>
        <dbReference type="Rhea" id="RHEA:16437"/>
        <dbReference type="ChEBI" id="CHEBI:15378"/>
        <dbReference type="ChEBI" id="CHEBI:16042"/>
        <dbReference type="ChEBI" id="CHEBI:17792"/>
        <dbReference type="ChEBI" id="CHEBI:57925"/>
        <dbReference type="ChEBI" id="CHEBI:90779"/>
        <dbReference type="EC" id="2.5.1.18"/>
    </reaction>
</comment>
<dbReference type="CDD" id="cd03191">
    <property type="entry name" value="GST_C_Zeta"/>
    <property type="match status" value="1"/>
</dbReference>
<dbReference type="Pfam" id="PF02798">
    <property type="entry name" value="GST_N"/>
    <property type="match status" value="1"/>
</dbReference>
<sequence>MASISQETPGISSTSARLKLYSFWRSSCAWRVRIALNLKGLPYEYKAVNLRQGEQFSEEFTKLNPIHFVPTLVDGDIIVADSLAILLYLEDKFPGHPLLPDDLQSKAISLQAAVLIGSNIQPLQNMGVLNLIQEKLGPKEHQAWPKHFIEKGFTALEKLLKDVAGKYSVGDKLTLADIFLVPQVYNARSYNVDMSKFPTLNRIDQALAELPEFQAAVPERQPDAKA</sequence>
<dbReference type="InterPro" id="IPR036282">
    <property type="entry name" value="Glutathione-S-Trfase_C_sf"/>
</dbReference>
<dbReference type="GO" id="GO:0004364">
    <property type="term" value="F:glutathione transferase activity"/>
    <property type="evidence" value="ECO:0007669"/>
    <property type="project" value="UniProtKB-EC"/>
</dbReference>
<name>A0A9E8M5R7_9CONI</name>
<evidence type="ECO:0000259" key="5">
    <source>
        <dbReference type="PROSITE" id="PS50404"/>
    </source>
</evidence>
<dbReference type="PROSITE" id="PS50404">
    <property type="entry name" value="GST_NTER"/>
    <property type="match status" value="1"/>
</dbReference>
<dbReference type="InterPro" id="IPR034333">
    <property type="entry name" value="GST_Zeta_N"/>
</dbReference>
<dbReference type="InterPro" id="IPR005955">
    <property type="entry name" value="GST_Zeta"/>
</dbReference>